<sequence>MSKRNLRARQEAQKRIKLAELRREVKYGETTLLRAEKEWKKLCVQISLPKLREELILSWHSFEKLMDTKNFVISLYMDEVRDHEEQYMMNIRNHQDNIKQLMDQLAKALNEIHQDNNTKLNNLIRKSLEEWDQNIMATDHAEAYLKIMSYALEMKRKKHEKQTKTEDFAKVNEAASRNAHDIQQITFYLELKFENTWSRIKNIQNDYFLHTQEHQRAHDAIRDVDDANNRTVRKELKKLVNLCELAKRLSTKYKELTGSIGKKLAYLETEKEYLNECFFAFRNKLKQDRDNDSIKRTLMTVEFVKTFDYLKSKLKKGNQMIETLRVSRRYETHPEKVLPYPYEIIEESKIKGLPIMTLFWQRLSEVQACRYALNEERLYLKRENKFLKQEIHKRCQCLDCPVLPPIPVRVGKIPYTEGKEMIRKQITQIGSKVKLVESDNNVVVNGNNREEMNKNGTPQRKNSSETQIKLTK</sequence>
<comment type="similarity">
    <text evidence="9">Belongs to the DRC2 family.</text>
</comment>
<evidence type="ECO:0000256" key="1">
    <source>
        <dbReference type="ARBA" id="ARBA00004611"/>
    </source>
</evidence>
<dbReference type="PANTHER" id="PTHR21625:SF0">
    <property type="entry name" value="DYNEIN REGULATORY COMPLEX SUBUNIT 2"/>
    <property type="match status" value="1"/>
</dbReference>
<keyword evidence="3" id="KW-0282">Flagellum</keyword>
<organism evidence="16 17">
    <name type="scientific">Cryptolaemus montrouzieri</name>
    <dbReference type="NCBI Taxonomy" id="559131"/>
    <lineage>
        <taxon>Eukaryota</taxon>
        <taxon>Metazoa</taxon>
        <taxon>Ecdysozoa</taxon>
        <taxon>Arthropoda</taxon>
        <taxon>Hexapoda</taxon>
        <taxon>Insecta</taxon>
        <taxon>Pterygota</taxon>
        <taxon>Neoptera</taxon>
        <taxon>Endopterygota</taxon>
        <taxon>Coleoptera</taxon>
        <taxon>Polyphaga</taxon>
        <taxon>Cucujiformia</taxon>
        <taxon>Coccinelloidea</taxon>
        <taxon>Coccinellidae</taxon>
        <taxon>Scymninae</taxon>
        <taxon>Scymnini</taxon>
        <taxon>Cryptolaemus</taxon>
    </lineage>
</organism>
<comment type="function">
    <text evidence="12">Component of the nexin-dynein regulatory complex (N-DRC), a key regulator of ciliary/flagellar motility which maintains the alignment and integrity of the distal axoneme and regulates microtubule sliding in motile axonemes. Plays a critical role in the assembly of N-DRC and also stabilizes the assembly of multiple inner dynein arms and radial spokes. Coassembles with DRC1 to form a central scaffold needed for assembly of the N-DRC and its attachment to the outer doublet microtubules.</text>
</comment>
<dbReference type="Proteomes" id="UP001516400">
    <property type="component" value="Unassembled WGS sequence"/>
</dbReference>
<evidence type="ECO:0000256" key="2">
    <source>
        <dbReference type="ARBA" id="ARBA00022490"/>
    </source>
</evidence>
<feature type="domain" description="Dynein regulatory complex protein 1/2 N-terminal" evidence="15">
    <location>
        <begin position="7"/>
        <end position="98"/>
    </location>
</feature>
<keyword evidence="17" id="KW-1185">Reference proteome</keyword>
<evidence type="ECO:0000256" key="7">
    <source>
        <dbReference type="ARBA" id="ARBA00023273"/>
    </source>
</evidence>
<name>A0ABD2NHG0_9CUCU</name>
<evidence type="ECO:0000256" key="3">
    <source>
        <dbReference type="ARBA" id="ARBA00022846"/>
    </source>
</evidence>
<feature type="coiled-coil region" evidence="13">
    <location>
        <begin position="84"/>
        <end position="118"/>
    </location>
</feature>
<dbReference type="InterPro" id="IPR039750">
    <property type="entry name" value="DRC1/DRC2"/>
</dbReference>
<evidence type="ECO:0000256" key="8">
    <source>
        <dbReference type="ARBA" id="ARBA00037841"/>
    </source>
</evidence>
<dbReference type="InterPro" id="IPR039505">
    <property type="entry name" value="DRC1/2_N"/>
</dbReference>
<feature type="compositionally biased region" description="Polar residues" evidence="14">
    <location>
        <begin position="454"/>
        <end position="472"/>
    </location>
</feature>
<evidence type="ECO:0000313" key="16">
    <source>
        <dbReference type="EMBL" id="KAL3278131.1"/>
    </source>
</evidence>
<keyword evidence="5" id="KW-0969">Cilium</keyword>
<evidence type="ECO:0000256" key="12">
    <source>
        <dbReference type="ARBA" id="ARBA00045865"/>
    </source>
</evidence>
<reference evidence="16 17" key="1">
    <citation type="journal article" date="2021" name="BMC Biol.">
        <title>Horizontally acquired antibacterial genes associated with adaptive radiation of ladybird beetles.</title>
        <authorList>
            <person name="Li H.S."/>
            <person name="Tang X.F."/>
            <person name="Huang Y.H."/>
            <person name="Xu Z.Y."/>
            <person name="Chen M.L."/>
            <person name="Du X.Y."/>
            <person name="Qiu B.Y."/>
            <person name="Chen P.T."/>
            <person name="Zhang W."/>
            <person name="Slipinski A."/>
            <person name="Escalona H.E."/>
            <person name="Waterhouse R.M."/>
            <person name="Zwick A."/>
            <person name="Pang H."/>
        </authorList>
    </citation>
    <scope>NUCLEOTIDE SEQUENCE [LARGE SCALE GENOMIC DNA]</scope>
    <source>
        <strain evidence="16">SYSU2018</strain>
    </source>
</reference>
<proteinExistence type="inferred from homology"/>
<evidence type="ECO:0000256" key="13">
    <source>
        <dbReference type="SAM" id="Coils"/>
    </source>
</evidence>
<evidence type="ECO:0000256" key="6">
    <source>
        <dbReference type="ARBA" id="ARBA00023212"/>
    </source>
</evidence>
<evidence type="ECO:0000313" key="17">
    <source>
        <dbReference type="Proteomes" id="UP001516400"/>
    </source>
</evidence>
<dbReference type="Pfam" id="PF14772">
    <property type="entry name" value="NYD-SP28"/>
    <property type="match status" value="1"/>
</dbReference>
<comment type="caution">
    <text evidence="16">The sequence shown here is derived from an EMBL/GenBank/DDBJ whole genome shotgun (WGS) entry which is preliminary data.</text>
</comment>
<feature type="region of interest" description="Disordered" evidence="14">
    <location>
        <begin position="446"/>
        <end position="472"/>
    </location>
</feature>
<evidence type="ECO:0000256" key="4">
    <source>
        <dbReference type="ARBA" id="ARBA00023054"/>
    </source>
</evidence>
<comment type="subcellular location">
    <subcellularLocation>
        <location evidence="1">Cytoplasm</location>
        <location evidence="1">Cytoskeleton</location>
        <location evidence="1">Flagellum axoneme</location>
    </subcellularLocation>
    <subcellularLocation>
        <location evidence="8">Cytoplasm</location>
        <location evidence="8">Cytoskeleton</location>
        <location evidence="8">Flagellum basal body</location>
    </subcellularLocation>
</comment>
<evidence type="ECO:0000256" key="11">
    <source>
        <dbReference type="ARBA" id="ARBA00041517"/>
    </source>
</evidence>
<evidence type="ECO:0000256" key="5">
    <source>
        <dbReference type="ARBA" id="ARBA00023069"/>
    </source>
</evidence>
<dbReference type="AlphaFoldDB" id="A0ABD2NHG0"/>
<evidence type="ECO:0000256" key="14">
    <source>
        <dbReference type="SAM" id="MobiDB-lite"/>
    </source>
</evidence>
<dbReference type="EMBL" id="JABFTP020000103">
    <property type="protein sequence ID" value="KAL3278131.1"/>
    <property type="molecule type" value="Genomic_DNA"/>
</dbReference>
<evidence type="ECO:0000256" key="9">
    <source>
        <dbReference type="ARBA" id="ARBA00038424"/>
    </source>
</evidence>
<evidence type="ECO:0000256" key="10">
    <source>
        <dbReference type="ARBA" id="ARBA00040899"/>
    </source>
</evidence>
<keyword evidence="2" id="KW-0963">Cytoplasm</keyword>
<evidence type="ECO:0000259" key="15">
    <source>
        <dbReference type="Pfam" id="PF14772"/>
    </source>
</evidence>
<keyword evidence="6" id="KW-0206">Cytoskeleton</keyword>
<keyword evidence="7" id="KW-0966">Cell projection</keyword>
<accession>A0ABD2NHG0</accession>
<keyword evidence="4 13" id="KW-0175">Coiled coil</keyword>
<gene>
    <name evidence="16" type="ORF">HHI36_013476</name>
</gene>
<dbReference type="PANTHER" id="PTHR21625">
    <property type="entry name" value="NYD-SP28 PROTEIN"/>
    <property type="match status" value="1"/>
</dbReference>
<protein>
    <recommendedName>
        <fullName evidence="10">Dynein regulatory complex subunit 2</fullName>
    </recommendedName>
    <alternativeName>
        <fullName evidence="11">Coiled-coil domain-containing protein 65</fullName>
    </alternativeName>
</protein>